<feature type="region of interest" description="Disordered" evidence="1">
    <location>
        <begin position="155"/>
        <end position="180"/>
    </location>
</feature>
<sequence length="874" mass="97361">MSTINEIFNRPPAISEDTLQYTLYPPADISDRASVTTLAALMNAYVESLLPGHMWHRDPFELKVVSNPDGEGYVLEGHMRVGDCVDDEWCAVWLLKEISAKWDVVISVFDSDGEFLLIEAAESLPDWVTPSNAENRVWIYSSHLHLIPLSHVSASSSKPHRKKYPGAKDSDDEGGIDNANDEEDYITAQDAVKLVRDPLINTLAPPEVQEAVWKRICGYPAASRQHIHKTKAYLPVDTAKALSVDPSLVQKAVETFYTRDALQLRAAQRMSRFSPEPSVLKTVTMTRTAYAQLTGQKFYPPKIFGRWKEPEGSQEWRWRDIGMQIACGFEMLYQESKNRADASTTSTEALKSSAEARKEALRRNPEYLKYIQNLISSGYFKGELEGSQLWQTLEDKAVAAFIEARREDDATRPSFAIAVNAAISRASDEVLQESAQEEEDPDDWLSVNAEDFDAMLEKNMGGKGKASELSSDAMDVDVTAANTKTEEDRVAEEQAARLKNLAKRVEEFVEGEGDVEGARFADEPFSDEEFDEELSEEMSEDESEDEHEPARPPGSATEQEKAALASRQEAMDKLVPALDPSEYGKMPASYYSNSQRTAPVTMETEMREETPLKNTDATKENAEPRMRPIRPPILPRDKYEGVDSDDETDEEGGDEDEEEEEEKPQIVGDVEIDMDEEQDDFIEFARQALGVSDEQWGDMIKERKARGAFVPTRVIMENKSQKKTASSRATPQSAAPSESIRTSRPPQPGPRPNVNPNLDSFEAVMQAMDAELAYSRTGKRGAQPTDADKGKGRADADAPLADIDIEAAMDAELRAALEREQTGDDEDEDGDTETDYNLIKNFLESFKSQAGLSGPVGNLAGRLQPGWTLPRDES</sequence>
<reference evidence="2 3" key="1">
    <citation type="submission" date="2016-07" db="EMBL/GenBank/DDBJ databases">
        <title>Draft genome of the white-rot fungus Obba rivulosa 3A-2.</title>
        <authorList>
            <consortium name="DOE Joint Genome Institute"/>
            <person name="Miettinen O."/>
            <person name="Riley R."/>
            <person name="Acob R."/>
            <person name="Barry K."/>
            <person name="Cullen D."/>
            <person name="De Vries R."/>
            <person name="Hainaut M."/>
            <person name="Hatakka A."/>
            <person name="Henrissat B."/>
            <person name="Hilden K."/>
            <person name="Kuo R."/>
            <person name="Labutti K."/>
            <person name="Lipzen A."/>
            <person name="Makela M.R."/>
            <person name="Sandor L."/>
            <person name="Spatafora J.W."/>
            <person name="Grigoriev I.V."/>
            <person name="Hibbett D.S."/>
        </authorList>
    </citation>
    <scope>NUCLEOTIDE SEQUENCE [LARGE SCALE GENOMIC DNA]</scope>
    <source>
        <strain evidence="2 3">3A-2</strain>
    </source>
</reference>
<proteinExistence type="predicted"/>
<feature type="compositionally biased region" description="Basic and acidic residues" evidence="1">
    <location>
        <begin position="811"/>
        <end position="822"/>
    </location>
</feature>
<evidence type="ECO:0000313" key="3">
    <source>
        <dbReference type="Proteomes" id="UP000250043"/>
    </source>
</evidence>
<dbReference type="PANTHER" id="PTHR13060:SF0">
    <property type="entry name" value="PROTEIN ECDYSONELESS HOMOLOG"/>
    <property type="match status" value="1"/>
</dbReference>
<feature type="region of interest" description="Disordered" evidence="1">
    <location>
        <begin position="850"/>
        <end position="874"/>
    </location>
</feature>
<gene>
    <name evidence="2" type="ORF">OBBRIDRAFT_830070</name>
</gene>
<feature type="compositionally biased region" description="Acidic residues" evidence="1">
    <location>
        <begin position="170"/>
        <end position="180"/>
    </location>
</feature>
<feature type="compositionally biased region" description="Polar residues" evidence="1">
    <location>
        <begin position="723"/>
        <end position="744"/>
    </location>
</feature>
<feature type="compositionally biased region" description="Acidic residues" evidence="1">
    <location>
        <begin position="642"/>
        <end position="662"/>
    </location>
</feature>
<evidence type="ECO:0000313" key="2">
    <source>
        <dbReference type="EMBL" id="OCH96667.1"/>
    </source>
</evidence>
<feature type="region of interest" description="Disordered" evidence="1">
    <location>
        <begin position="509"/>
        <end position="670"/>
    </location>
</feature>
<accession>A0A8E2J8D4</accession>
<dbReference type="OrthoDB" id="27237at2759"/>
<dbReference type="Pfam" id="PF07093">
    <property type="entry name" value="SGT1"/>
    <property type="match status" value="2"/>
</dbReference>
<name>A0A8E2J8D4_9APHY</name>
<feature type="region of interest" description="Disordered" evidence="1">
    <location>
        <begin position="706"/>
        <end position="833"/>
    </location>
</feature>
<dbReference type="PANTHER" id="PTHR13060">
    <property type="entry name" value="SGT1 PROTEIN HSGT1 SUPPRESSOR OF GCR2"/>
    <property type="match status" value="1"/>
</dbReference>
<dbReference type="Proteomes" id="UP000250043">
    <property type="component" value="Unassembled WGS sequence"/>
</dbReference>
<feature type="compositionally biased region" description="Acidic residues" evidence="1">
    <location>
        <begin position="524"/>
        <end position="547"/>
    </location>
</feature>
<feature type="compositionally biased region" description="Basic and acidic residues" evidence="1">
    <location>
        <begin position="604"/>
        <end position="626"/>
    </location>
</feature>
<dbReference type="GO" id="GO:0005634">
    <property type="term" value="C:nucleus"/>
    <property type="evidence" value="ECO:0007669"/>
    <property type="project" value="TreeGrafter"/>
</dbReference>
<evidence type="ECO:0000256" key="1">
    <source>
        <dbReference type="SAM" id="MobiDB-lite"/>
    </source>
</evidence>
<dbReference type="InterPro" id="IPR010770">
    <property type="entry name" value="Ecd"/>
</dbReference>
<feature type="compositionally biased region" description="Acidic residues" evidence="1">
    <location>
        <begin position="823"/>
        <end position="833"/>
    </location>
</feature>
<protein>
    <submittedName>
        <fullName evidence="2">SGT1-domain-containing protein</fullName>
    </submittedName>
</protein>
<dbReference type="AlphaFoldDB" id="A0A8E2J8D4"/>
<keyword evidence="3" id="KW-1185">Reference proteome</keyword>
<dbReference type="EMBL" id="KV722330">
    <property type="protein sequence ID" value="OCH96667.1"/>
    <property type="molecule type" value="Genomic_DNA"/>
</dbReference>
<organism evidence="2 3">
    <name type="scientific">Obba rivulosa</name>
    <dbReference type="NCBI Taxonomy" id="1052685"/>
    <lineage>
        <taxon>Eukaryota</taxon>
        <taxon>Fungi</taxon>
        <taxon>Dikarya</taxon>
        <taxon>Basidiomycota</taxon>
        <taxon>Agaricomycotina</taxon>
        <taxon>Agaricomycetes</taxon>
        <taxon>Polyporales</taxon>
        <taxon>Gelatoporiaceae</taxon>
        <taxon>Obba</taxon>
    </lineage>
</organism>
<feature type="compositionally biased region" description="Basic and acidic residues" evidence="1">
    <location>
        <begin position="786"/>
        <end position="796"/>
    </location>
</feature>